<feature type="transmembrane region" description="Helical" evidence="2">
    <location>
        <begin position="108"/>
        <end position="133"/>
    </location>
</feature>
<dbReference type="RefSeq" id="WP_143326006.1">
    <property type="nucleotide sequence ID" value="NZ_CYGX02000125.1"/>
</dbReference>
<dbReference type="AlphaFoldDB" id="A0A1N7SNT1"/>
<sequence length="287" mass="31516">MPQHLRFFLAKEWTDAGKGKPPPDQHALMSEFEDLARDVRQTLKDEAAELESSFRRVLAGAQGTFSPHGFLKKAGQDAIAQERQELAKHVDERRRKLELRLRELKRGYFIWSAITMCIAMAVVAAVSYGLLFVTSSHDMRTSISAMRMLLCGAMIGLTIAMLLRLEDPAEENPVHALEVLPPMWTRLFLYGLVIVVLGFVLDQGWMEVKLGEASSKAIHTSPGAALLFGVLLGGAQKALPALYNRLSESVAKFLGEAVTHGRDRTAPGAAGPRQRRGGRATGGQDRG</sequence>
<gene>
    <name evidence="3" type="ORF">BN2475_1250019</name>
</gene>
<keyword evidence="2" id="KW-0472">Membrane</keyword>
<keyword evidence="2" id="KW-0812">Transmembrane</keyword>
<name>A0A1N7SNT1_9BURK</name>
<feature type="transmembrane region" description="Helical" evidence="2">
    <location>
        <begin position="145"/>
        <end position="163"/>
    </location>
</feature>
<evidence type="ECO:0000256" key="2">
    <source>
        <dbReference type="SAM" id="Phobius"/>
    </source>
</evidence>
<accession>A0A1N7SNT1</accession>
<dbReference type="OrthoDB" id="9870109at2"/>
<evidence type="ECO:0000313" key="4">
    <source>
        <dbReference type="Proteomes" id="UP000187012"/>
    </source>
</evidence>
<proteinExistence type="predicted"/>
<reference evidence="3 4" key="1">
    <citation type="submission" date="2016-12" db="EMBL/GenBank/DDBJ databases">
        <authorList>
            <person name="Song W.-J."/>
            <person name="Kurnit D.M."/>
        </authorList>
    </citation>
    <scope>NUCLEOTIDE SEQUENCE [LARGE SCALE GENOMIC DNA]</scope>
    <source>
        <strain evidence="3 4">STM7296</strain>
    </source>
</reference>
<dbReference type="Proteomes" id="UP000187012">
    <property type="component" value="Unassembled WGS sequence"/>
</dbReference>
<keyword evidence="4" id="KW-1185">Reference proteome</keyword>
<evidence type="ECO:0000256" key="1">
    <source>
        <dbReference type="SAM" id="MobiDB-lite"/>
    </source>
</evidence>
<feature type="transmembrane region" description="Helical" evidence="2">
    <location>
        <begin position="183"/>
        <end position="201"/>
    </location>
</feature>
<dbReference type="EMBL" id="CYGX02000125">
    <property type="protein sequence ID" value="SIT49083.1"/>
    <property type="molecule type" value="Genomic_DNA"/>
</dbReference>
<organism evidence="3 4">
    <name type="scientific">Paraburkholderia ribeironis</name>
    <dbReference type="NCBI Taxonomy" id="1247936"/>
    <lineage>
        <taxon>Bacteria</taxon>
        <taxon>Pseudomonadati</taxon>
        <taxon>Pseudomonadota</taxon>
        <taxon>Betaproteobacteria</taxon>
        <taxon>Burkholderiales</taxon>
        <taxon>Burkholderiaceae</taxon>
        <taxon>Paraburkholderia</taxon>
    </lineage>
</organism>
<feature type="region of interest" description="Disordered" evidence="1">
    <location>
        <begin position="262"/>
        <end position="287"/>
    </location>
</feature>
<evidence type="ECO:0000313" key="3">
    <source>
        <dbReference type="EMBL" id="SIT49083.1"/>
    </source>
</evidence>
<keyword evidence="2" id="KW-1133">Transmembrane helix</keyword>
<protein>
    <submittedName>
        <fullName evidence="3">Uncharacterized protein</fullName>
    </submittedName>
</protein>